<evidence type="ECO:0000313" key="2">
    <source>
        <dbReference type="EMBL" id="ULU08392.1"/>
    </source>
</evidence>
<keyword evidence="1" id="KW-1133">Transmembrane helix</keyword>
<dbReference type="Proteomes" id="UP000827892">
    <property type="component" value="Chromosome II"/>
</dbReference>
<sequence length="119" mass="13507">MFIDYGINSEEKQEPLKQPKNISCVIWTTLAVLAFCFFFVMLVDQELKKNAKIIEELTAKTTTISSCPSCICNCKQVPENIIRYGVVPSENPKEPETEIRKIEANEKANPIFVSPMIHV</sequence>
<feature type="transmembrane region" description="Helical" evidence="1">
    <location>
        <begin position="25"/>
        <end position="43"/>
    </location>
</feature>
<gene>
    <name evidence="2" type="ORF">L3Y34_019519</name>
</gene>
<evidence type="ECO:0000256" key="1">
    <source>
        <dbReference type="SAM" id="Phobius"/>
    </source>
</evidence>
<dbReference type="AlphaFoldDB" id="A0AAE9DNW0"/>
<name>A0AAE9DNW0_CAEBR</name>
<proteinExistence type="predicted"/>
<evidence type="ECO:0000313" key="3">
    <source>
        <dbReference type="Proteomes" id="UP000827892"/>
    </source>
</evidence>
<keyword evidence="1" id="KW-0472">Membrane</keyword>
<protein>
    <submittedName>
        <fullName evidence="2">Uncharacterized protein</fullName>
    </submittedName>
</protein>
<accession>A0AAE9DNW0</accession>
<organism evidence="2 3">
    <name type="scientific">Caenorhabditis briggsae</name>
    <dbReference type="NCBI Taxonomy" id="6238"/>
    <lineage>
        <taxon>Eukaryota</taxon>
        <taxon>Metazoa</taxon>
        <taxon>Ecdysozoa</taxon>
        <taxon>Nematoda</taxon>
        <taxon>Chromadorea</taxon>
        <taxon>Rhabditida</taxon>
        <taxon>Rhabditina</taxon>
        <taxon>Rhabditomorpha</taxon>
        <taxon>Rhabditoidea</taxon>
        <taxon>Rhabditidae</taxon>
        <taxon>Peloderinae</taxon>
        <taxon>Caenorhabditis</taxon>
    </lineage>
</organism>
<reference evidence="2 3" key="1">
    <citation type="submission" date="2022-05" db="EMBL/GenBank/DDBJ databases">
        <title>Chromosome-level reference genomes for two strains of Caenorhabditis briggsae: an improved platform for comparative genomics.</title>
        <authorList>
            <person name="Stevens L."/>
            <person name="Andersen E.C."/>
        </authorList>
    </citation>
    <scope>NUCLEOTIDE SEQUENCE [LARGE SCALE GENOMIC DNA]</scope>
    <source>
        <strain evidence="2">QX1410_ONT</strain>
        <tissue evidence="2">Whole-organism</tissue>
    </source>
</reference>
<dbReference type="EMBL" id="CP090892">
    <property type="protein sequence ID" value="ULU08392.1"/>
    <property type="molecule type" value="Genomic_DNA"/>
</dbReference>
<keyword evidence="1" id="KW-0812">Transmembrane</keyword>